<organism evidence="2 3">
    <name type="scientific">Cupriavidus basilensis</name>
    <dbReference type="NCBI Taxonomy" id="68895"/>
    <lineage>
        <taxon>Bacteria</taxon>
        <taxon>Pseudomonadati</taxon>
        <taxon>Pseudomonadota</taxon>
        <taxon>Betaproteobacteria</taxon>
        <taxon>Burkholderiales</taxon>
        <taxon>Burkholderiaceae</taxon>
        <taxon>Cupriavidus</taxon>
    </lineage>
</organism>
<proteinExistence type="predicted"/>
<gene>
    <name evidence="2" type="ORF">RR42_s2225</name>
</gene>
<keyword evidence="3" id="KW-1185">Reference proteome</keyword>
<feature type="transmembrane region" description="Helical" evidence="1">
    <location>
        <begin position="20"/>
        <end position="39"/>
    </location>
</feature>
<dbReference type="AlphaFoldDB" id="A0A0C4YDR1"/>
<sequence length="46" mass="4543">MTQSAISAAKPASGGTFSPLAQPTFSVLWVATILGYIGIGPGLPPA</sequence>
<dbReference type="RefSeq" id="WP_158408327.1">
    <property type="nucleotide sequence ID" value="NZ_CP010537.1"/>
</dbReference>
<protein>
    <submittedName>
        <fullName evidence="2">Uncharacterized protein</fullName>
    </submittedName>
</protein>
<dbReference type="STRING" id="68895.RR42_s2225"/>
<evidence type="ECO:0000256" key="1">
    <source>
        <dbReference type="SAM" id="Phobius"/>
    </source>
</evidence>
<dbReference type="KEGG" id="cbw:RR42_s2225"/>
<dbReference type="EMBL" id="CP010537">
    <property type="protein sequence ID" value="AJG23807.1"/>
    <property type="molecule type" value="Genomic_DNA"/>
</dbReference>
<keyword evidence="1" id="KW-1133">Transmembrane helix</keyword>
<evidence type="ECO:0000313" key="2">
    <source>
        <dbReference type="EMBL" id="AJG23807.1"/>
    </source>
</evidence>
<dbReference type="Proteomes" id="UP000031843">
    <property type="component" value="Chromosome secondary"/>
</dbReference>
<keyword evidence="1" id="KW-0472">Membrane</keyword>
<evidence type="ECO:0000313" key="3">
    <source>
        <dbReference type="Proteomes" id="UP000031843"/>
    </source>
</evidence>
<name>A0A0C4YDR1_9BURK</name>
<keyword evidence="1" id="KW-0812">Transmembrane</keyword>
<accession>A0A0C4YDR1</accession>
<reference evidence="2 3" key="1">
    <citation type="journal article" date="2015" name="Genome Announc.">
        <title>Complete Genome Sequence of Cupriavidus basilensis 4G11, Isolated from the Oak Ridge Field Research Center Site.</title>
        <authorList>
            <person name="Ray J."/>
            <person name="Waters R.J."/>
            <person name="Skerker J.M."/>
            <person name="Kuehl J.V."/>
            <person name="Price M.N."/>
            <person name="Huang J."/>
            <person name="Chakraborty R."/>
            <person name="Arkin A.P."/>
            <person name="Deutschbauer A."/>
        </authorList>
    </citation>
    <scope>NUCLEOTIDE SEQUENCE [LARGE SCALE GENOMIC DNA]</scope>
    <source>
        <strain evidence="2">4G11</strain>
    </source>
</reference>